<protein>
    <submittedName>
        <fullName evidence="1">Uncharacterized protein</fullName>
    </submittedName>
</protein>
<dbReference type="Proteomes" id="UP000294933">
    <property type="component" value="Unassembled WGS sequence"/>
</dbReference>
<dbReference type="VEuPathDB" id="FungiDB:BD410DRAFT_447101"/>
<proteinExistence type="predicted"/>
<keyword evidence="2" id="KW-1185">Reference proteome</keyword>
<dbReference type="AlphaFoldDB" id="A0A4Y7PX37"/>
<organism evidence="1 2">
    <name type="scientific">Rickenella mellea</name>
    <dbReference type="NCBI Taxonomy" id="50990"/>
    <lineage>
        <taxon>Eukaryota</taxon>
        <taxon>Fungi</taxon>
        <taxon>Dikarya</taxon>
        <taxon>Basidiomycota</taxon>
        <taxon>Agaricomycotina</taxon>
        <taxon>Agaricomycetes</taxon>
        <taxon>Hymenochaetales</taxon>
        <taxon>Rickenellaceae</taxon>
        <taxon>Rickenella</taxon>
    </lineage>
</organism>
<sequence>MSNPPPPPHNKSTIWYIYASLNPADAKPAHFAMVLQKSTEIARFKCEDLEHEGVNKCLCLEHQAKDLPYAFYLVGTLKGQKSDFDRIVGAKREDPLELRGIPANASPSYRCLFHFQAKLKDLRAYLKGVIDWDEKTLHMVLTNILECVVPILDKNFNLHICKVLVDLEEIRKQNAAQEAEKNLTNTLEHIFLTLDQIRKDLTGLEEISKLVAAREAERNRK</sequence>
<reference evidence="1 2" key="1">
    <citation type="submission" date="2018-06" db="EMBL/GenBank/DDBJ databases">
        <title>A transcriptomic atlas of mushroom development highlights an independent origin of complex multicellularity.</title>
        <authorList>
            <consortium name="DOE Joint Genome Institute"/>
            <person name="Krizsan K."/>
            <person name="Almasi E."/>
            <person name="Merenyi Z."/>
            <person name="Sahu N."/>
            <person name="Viragh M."/>
            <person name="Koszo T."/>
            <person name="Mondo S."/>
            <person name="Kiss B."/>
            <person name="Balint B."/>
            <person name="Kues U."/>
            <person name="Barry K."/>
            <person name="Hegedus J.C."/>
            <person name="Henrissat B."/>
            <person name="Johnson J."/>
            <person name="Lipzen A."/>
            <person name="Ohm R."/>
            <person name="Nagy I."/>
            <person name="Pangilinan J."/>
            <person name="Yan J."/>
            <person name="Xiong Y."/>
            <person name="Grigoriev I.V."/>
            <person name="Hibbett D.S."/>
            <person name="Nagy L.G."/>
        </authorList>
    </citation>
    <scope>NUCLEOTIDE SEQUENCE [LARGE SCALE GENOMIC DNA]</scope>
    <source>
        <strain evidence="1 2">SZMC22713</strain>
    </source>
</reference>
<evidence type="ECO:0000313" key="2">
    <source>
        <dbReference type="Proteomes" id="UP000294933"/>
    </source>
</evidence>
<dbReference type="EMBL" id="ML170199">
    <property type="protein sequence ID" value="TDL19169.1"/>
    <property type="molecule type" value="Genomic_DNA"/>
</dbReference>
<gene>
    <name evidence="1" type="ORF">BD410DRAFT_447101</name>
</gene>
<name>A0A4Y7PX37_9AGAM</name>
<evidence type="ECO:0000313" key="1">
    <source>
        <dbReference type="EMBL" id="TDL19169.1"/>
    </source>
</evidence>
<accession>A0A4Y7PX37</accession>